<keyword evidence="6" id="KW-1185">Reference proteome</keyword>
<keyword evidence="3" id="KW-0223">Dioxygenase</keyword>
<dbReference type="HAMAP" id="MF_00055">
    <property type="entry name" value="MEMO1"/>
    <property type="match status" value="1"/>
</dbReference>
<name>A0A0F7PAJ1_9EURY</name>
<evidence type="ECO:0000313" key="4">
    <source>
        <dbReference type="EMBL" id="ALG82142.1"/>
    </source>
</evidence>
<accession>A0A0F7PAJ1</accession>
<dbReference type="KEGG" id="hsf:HLASA_1248"/>
<dbReference type="HOGENOM" id="CLU_038085_2_0_2"/>
<keyword evidence="3" id="KW-0560">Oxidoreductase</keyword>
<dbReference type="AlphaFoldDB" id="A0A0F7PAJ1"/>
<dbReference type="KEGG" id="hsu:HLASF_1260"/>
<dbReference type="Proteomes" id="UP000060390">
    <property type="component" value="Chromosome"/>
</dbReference>
<dbReference type="NCBIfam" id="TIGR04336">
    <property type="entry name" value="AmmeMemoSam_B"/>
    <property type="match status" value="1"/>
</dbReference>
<evidence type="ECO:0000256" key="1">
    <source>
        <dbReference type="ARBA" id="ARBA00006315"/>
    </source>
</evidence>
<reference evidence="5" key="2">
    <citation type="submission" date="2015-05" db="EMBL/GenBank/DDBJ databases">
        <title>Complete genome sequence of Halanaeroarchaeum sulfurireducens type strain M27-SA2, a sulfate-reducer haloarchaeon from marine anoxic lake Medee.</title>
        <authorList>
            <person name="Messina E."/>
            <person name="Kublanov I.V."/>
            <person name="Toshchakov S."/>
            <person name="Arcadi E."/>
            <person name="La Spada G."/>
            <person name="La Cono V."/>
            <person name="Yakimov M.M."/>
        </authorList>
    </citation>
    <scope>NUCLEOTIDE SEQUENCE [LARGE SCALE GENOMIC DNA]</scope>
    <source>
        <strain evidence="5">M27-SA2</strain>
    </source>
</reference>
<dbReference type="GeneID" id="26010595"/>
<protein>
    <recommendedName>
        <fullName evidence="2">MEMO1 family protein HLASA_1248</fullName>
    </recommendedName>
</protein>
<dbReference type="CDD" id="cd07361">
    <property type="entry name" value="MEMO_like"/>
    <property type="match status" value="1"/>
</dbReference>
<dbReference type="Gene3D" id="3.40.830.10">
    <property type="entry name" value="LigB-like"/>
    <property type="match status" value="1"/>
</dbReference>
<evidence type="ECO:0000313" key="6">
    <source>
        <dbReference type="Proteomes" id="UP000069906"/>
    </source>
</evidence>
<dbReference type="PANTHER" id="PTHR11060">
    <property type="entry name" value="PROTEIN MEMO1"/>
    <property type="match status" value="1"/>
</dbReference>
<dbReference type="EMBL" id="CP008874">
    <property type="protein sequence ID" value="AKH97747.1"/>
    <property type="molecule type" value="Genomic_DNA"/>
</dbReference>
<dbReference type="RefSeq" id="WP_050048469.1">
    <property type="nucleotide sequence ID" value="NZ_CP008874.1"/>
</dbReference>
<evidence type="ECO:0000256" key="2">
    <source>
        <dbReference type="HAMAP-Rule" id="MF_00055"/>
    </source>
</evidence>
<proteinExistence type="inferred from homology"/>
<dbReference type="PANTHER" id="PTHR11060:SF0">
    <property type="entry name" value="PROTEIN MEMO1"/>
    <property type="match status" value="1"/>
</dbReference>
<evidence type="ECO:0000313" key="3">
    <source>
        <dbReference type="EMBL" id="AKH97747.1"/>
    </source>
</evidence>
<dbReference type="InterPro" id="IPR002737">
    <property type="entry name" value="MEMO1_fam"/>
</dbReference>
<reference evidence="3 6" key="1">
    <citation type="journal article" date="2015" name="ISME J.">
        <title>Elemental sulfur and acetate can support life of a novel strictly anaerobic haloarchaeon.</title>
        <authorList>
            <person name="Sorokin D.Y."/>
            <person name="Kublanov I.V."/>
            <person name="Gavrilov S.N."/>
            <person name="Rojo D."/>
            <person name="Roman P."/>
            <person name="Golyshin P.N."/>
            <person name="Slepak V.Z."/>
            <person name="Smedile F."/>
            <person name="Ferrer M."/>
            <person name="Messina E."/>
            <person name="La Cono V."/>
            <person name="Yakimov M.M."/>
        </authorList>
    </citation>
    <scope>NUCLEOTIDE SEQUENCE [LARGE SCALE GENOMIC DNA]</scope>
    <source>
        <strain evidence="3 6">HSR2</strain>
    </source>
</reference>
<dbReference type="Proteomes" id="UP000069906">
    <property type="component" value="Chromosome"/>
</dbReference>
<dbReference type="Pfam" id="PF01875">
    <property type="entry name" value="Memo"/>
    <property type="match status" value="1"/>
</dbReference>
<dbReference type="OrthoDB" id="372162at2157"/>
<evidence type="ECO:0000313" key="5">
    <source>
        <dbReference type="Proteomes" id="UP000060390"/>
    </source>
</evidence>
<comment type="similarity">
    <text evidence="1 2">Belongs to the MEMO1 family.</text>
</comment>
<sequence length="283" mass="29707">MVDERPSAAAGRFYEGSRDALREQVESAFTHELGPGAVPEPGTGSPDIVGLVSPHAGLPYSGHVAAHGVDALASQGRPDVLVVVGPNHTGRGDPVAVSDADRWQTPLGSVPVHDTARDVVLRESDRATRDDRAHREEHALEVQLPFFQVVYDDPPAIVPIVMADQSRSSVNDLGDAIAAVSNRLDESVVGVASTDLTHYEPQDVAEQADRTVIERIEALDSSGLLEQVERQSISMCGPGPTAAVLSASVATGADEGRCLQYATSGDVTGSTAEVVGYCSAIVR</sequence>
<reference evidence="4 5" key="3">
    <citation type="journal article" date="2016" name="Stand. Genomic Sci.">
        <title>Complete genome sequence of 'Halanaeroarchaeum sulfurireducens' M27-SA2, a sulfur-reducing and acetate-oxidizing haloarchaeon from the deep-sea hypersaline anoxic lake Medee.</title>
        <authorList>
            <person name="Messina E."/>
            <person name="Sorokin D.Y."/>
            <person name="Kublanov I.V."/>
            <person name="Toshchakov S."/>
            <person name="Lopatina A."/>
            <person name="Arcadi E."/>
            <person name="Smedile F."/>
            <person name="La Spada G."/>
            <person name="La Cono V."/>
            <person name="Yakimov M.M."/>
        </authorList>
    </citation>
    <scope>NUCLEOTIDE SEQUENCE [LARGE SCALE GENOMIC DNA]</scope>
    <source>
        <strain evidence="4 5">M27-SA2</strain>
    </source>
</reference>
<dbReference type="EMBL" id="CP011564">
    <property type="protein sequence ID" value="ALG82142.1"/>
    <property type="molecule type" value="Genomic_DNA"/>
</dbReference>
<dbReference type="GO" id="GO:0051213">
    <property type="term" value="F:dioxygenase activity"/>
    <property type="evidence" value="ECO:0007669"/>
    <property type="project" value="UniProtKB-KW"/>
</dbReference>
<dbReference type="STRING" id="1604004.HLASA_1248"/>
<dbReference type="SUPFAM" id="SSF53213">
    <property type="entry name" value="LigB-like"/>
    <property type="match status" value="1"/>
</dbReference>
<organism evidence="3 6">
    <name type="scientific">Halanaeroarchaeum sulfurireducens</name>
    <dbReference type="NCBI Taxonomy" id="1604004"/>
    <lineage>
        <taxon>Archaea</taxon>
        <taxon>Methanobacteriati</taxon>
        <taxon>Methanobacteriota</taxon>
        <taxon>Stenosarchaea group</taxon>
        <taxon>Halobacteria</taxon>
        <taxon>Halobacteriales</taxon>
        <taxon>Halobacteriaceae</taxon>
        <taxon>Halanaeroarchaeum</taxon>
    </lineage>
</organism>
<gene>
    <name evidence="4" type="ORF">HLASA_1248</name>
    <name evidence="3" type="ORF">HLASF_1260</name>
</gene>